<evidence type="ECO:0000313" key="1">
    <source>
        <dbReference type="EMBL" id="KIH52395.1"/>
    </source>
</evidence>
<reference evidence="1 2" key="1">
    <citation type="submission" date="2013-12" db="EMBL/GenBank/DDBJ databases">
        <title>Draft genome of the parsitic nematode Ancylostoma duodenale.</title>
        <authorList>
            <person name="Mitreva M."/>
        </authorList>
    </citation>
    <scope>NUCLEOTIDE SEQUENCE [LARGE SCALE GENOMIC DNA]</scope>
    <source>
        <strain evidence="1 2">Zhejiang</strain>
    </source>
</reference>
<keyword evidence="2" id="KW-1185">Reference proteome</keyword>
<dbReference type="Proteomes" id="UP000054047">
    <property type="component" value="Unassembled WGS sequence"/>
</dbReference>
<name>A0A0C2FV26_9BILA</name>
<dbReference type="OrthoDB" id="1885370at2759"/>
<proteinExistence type="predicted"/>
<evidence type="ECO:0000313" key="2">
    <source>
        <dbReference type="Proteomes" id="UP000054047"/>
    </source>
</evidence>
<dbReference type="EMBL" id="KN743753">
    <property type="protein sequence ID" value="KIH52395.1"/>
    <property type="molecule type" value="Genomic_DNA"/>
</dbReference>
<sequence>MKVYLRGKKVLTTRILNSLLYPYKYSYAAKNLKTCAMKEYERCEQKVREGEPITTHCHEL</sequence>
<gene>
    <name evidence="1" type="ORF">ANCDUO_17505</name>
</gene>
<protein>
    <submittedName>
        <fullName evidence="1">Uncharacterized protein</fullName>
    </submittedName>
</protein>
<dbReference type="AlphaFoldDB" id="A0A0C2FV26"/>
<organism evidence="1 2">
    <name type="scientific">Ancylostoma duodenale</name>
    <dbReference type="NCBI Taxonomy" id="51022"/>
    <lineage>
        <taxon>Eukaryota</taxon>
        <taxon>Metazoa</taxon>
        <taxon>Ecdysozoa</taxon>
        <taxon>Nematoda</taxon>
        <taxon>Chromadorea</taxon>
        <taxon>Rhabditida</taxon>
        <taxon>Rhabditina</taxon>
        <taxon>Rhabditomorpha</taxon>
        <taxon>Strongyloidea</taxon>
        <taxon>Ancylostomatidae</taxon>
        <taxon>Ancylostomatinae</taxon>
        <taxon>Ancylostoma</taxon>
    </lineage>
</organism>
<accession>A0A0C2FV26</accession>